<feature type="compositionally biased region" description="Basic and acidic residues" evidence="1">
    <location>
        <begin position="198"/>
        <end position="214"/>
    </location>
</feature>
<name>A0A0E0KB32_ORYPU</name>
<feature type="region of interest" description="Disordered" evidence="1">
    <location>
        <begin position="239"/>
        <end position="282"/>
    </location>
</feature>
<dbReference type="HOGENOM" id="CLU_786155_0_0_1"/>
<dbReference type="Proteomes" id="UP000026962">
    <property type="component" value="Chromosome 3"/>
</dbReference>
<dbReference type="AlphaFoldDB" id="A0A0E0KB32"/>
<dbReference type="Gramene" id="OPUNC03G09590.1">
    <property type="protein sequence ID" value="OPUNC03G09590.1"/>
    <property type="gene ID" value="OPUNC03G09590"/>
</dbReference>
<evidence type="ECO:0000313" key="3">
    <source>
        <dbReference type="Proteomes" id="UP000026962"/>
    </source>
</evidence>
<evidence type="ECO:0000313" key="2">
    <source>
        <dbReference type="EnsemblPlants" id="OPUNC03G09590.1"/>
    </source>
</evidence>
<reference evidence="2" key="2">
    <citation type="submission" date="2018-05" db="EMBL/GenBank/DDBJ databases">
        <title>OpunRS2 (Oryza punctata Reference Sequence Version 2).</title>
        <authorList>
            <person name="Zhang J."/>
            <person name="Kudrna D."/>
            <person name="Lee S."/>
            <person name="Talag J."/>
            <person name="Welchert J."/>
            <person name="Wing R.A."/>
        </authorList>
    </citation>
    <scope>NUCLEOTIDE SEQUENCE [LARGE SCALE GENOMIC DNA]</scope>
</reference>
<feature type="compositionally biased region" description="Basic and acidic residues" evidence="1">
    <location>
        <begin position="264"/>
        <end position="275"/>
    </location>
</feature>
<protein>
    <submittedName>
        <fullName evidence="2">Uncharacterized protein</fullName>
    </submittedName>
</protein>
<keyword evidence="3" id="KW-1185">Reference proteome</keyword>
<organism evidence="2">
    <name type="scientific">Oryza punctata</name>
    <name type="common">Red rice</name>
    <dbReference type="NCBI Taxonomy" id="4537"/>
    <lineage>
        <taxon>Eukaryota</taxon>
        <taxon>Viridiplantae</taxon>
        <taxon>Streptophyta</taxon>
        <taxon>Embryophyta</taxon>
        <taxon>Tracheophyta</taxon>
        <taxon>Spermatophyta</taxon>
        <taxon>Magnoliopsida</taxon>
        <taxon>Liliopsida</taxon>
        <taxon>Poales</taxon>
        <taxon>Poaceae</taxon>
        <taxon>BOP clade</taxon>
        <taxon>Oryzoideae</taxon>
        <taxon>Oryzeae</taxon>
        <taxon>Oryzinae</taxon>
        <taxon>Oryza</taxon>
    </lineage>
</organism>
<reference evidence="2" key="1">
    <citation type="submission" date="2015-04" db="UniProtKB">
        <authorList>
            <consortium name="EnsemblPlants"/>
        </authorList>
    </citation>
    <scope>IDENTIFICATION</scope>
</reference>
<feature type="region of interest" description="Disordered" evidence="1">
    <location>
        <begin position="99"/>
        <end position="118"/>
    </location>
</feature>
<feature type="region of interest" description="Disordered" evidence="1">
    <location>
        <begin position="152"/>
        <end position="216"/>
    </location>
</feature>
<sequence>MAAVLAMITVHGCAPYSQLSQSPRSSLLPKPTFILPPRRVSRLNQHSCPFSSSTKHSDCKCLLQHACTTAASNACLAAGTSTGEPEPRDSTLNQFTEYNVAARRNPSTELSPDRDGHEDQDAVAASCWMRCLGCMNPSLCTEWESGVAGSATESRETCSAFSPEGKKTTRDREEEERRTASRLEGAGKGGDGAASSVPERESRSAKGRKEVERTKWRRRWRRPRGDGCGGWKGEGRVRSVACGGSGEKRRGPYDASAAEEDDVARDGGAKTEETGKRKRQSSERFIAATGGGHGRARAALPRRCRRPPSTRLLRKGRVVMNVKGCVVGDNNGGCFFPGSACLQVKVAAIVVTR</sequence>
<evidence type="ECO:0000256" key="1">
    <source>
        <dbReference type="SAM" id="MobiDB-lite"/>
    </source>
</evidence>
<feature type="compositionally biased region" description="Basic and acidic residues" evidence="1">
    <location>
        <begin position="164"/>
        <end position="181"/>
    </location>
</feature>
<accession>A0A0E0KB32</accession>
<dbReference type="EnsemblPlants" id="OPUNC03G09590.1">
    <property type="protein sequence ID" value="OPUNC03G09590.1"/>
    <property type="gene ID" value="OPUNC03G09590"/>
</dbReference>
<proteinExistence type="predicted"/>